<name>K2GVN0_9BACT</name>
<evidence type="ECO:0000256" key="10">
    <source>
        <dbReference type="PIRSR" id="PIRSR601233-3"/>
    </source>
</evidence>
<accession>K2GVN0</accession>
<evidence type="ECO:0000256" key="5">
    <source>
        <dbReference type="ARBA" id="ARBA00023134"/>
    </source>
</evidence>
<evidence type="ECO:0000256" key="1">
    <source>
        <dbReference type="ARBA" id="ARBA00022598"/>
    </source>
</evidence>
<evidence type="ECO:0000256" key="3">
    <source>
        <dbReference type="ARBA" id="ARBA00022741"/>
    </source>
</evidence>
<dbReference type="GO" id="GO:0003972">
    <property type="term" value="F:RNA ligase (ATP) activity"/>
    <property type="evidence" value="ECO:0007669"/>
    <property type="project" value="TreeGrafter"/>
</dbReference>
<feature type="binding site" evidence="10">
    <location>
        <position position="205"/>
    </location>
    <ligand>
        <name>Mn(2+)</name>
        <dbReference type="ChEBI" id="CHEBI:29035"/>
        <label>1</label>
    </ligand>
</feature>
<dbReference type="GO" id="GO:0042245">
    <property type="term" value="P:RNA repair"/>
    <property type="evidence" value="ECO:0007669"/>
    <property type="project" value="UniProtKB-KW"/>
</dbReference>
<dbReference type="GO" id="GO:0046872">
    <property type="term" value="F:metal ion binding"/>
    <property type="evidence" value="ECO:0007669"/>
    <property type="project" value="UniProtKB-UniRule"/>
</dbReference>
<dbReference type="Gene3D" id="3.90.1860.10">
    <property type="entry name" value="tRNA-splicing ligase RtcB"/>
    <property type="match status" value="1"/>
</dbReference>
<dbReference type="PANTHER" id="PTHR11118">
    <property type="entry name" value="RNA-SPLICING LIGASE RTCB HOMOLOG"/>
    <property type="match status" value="1"/>
</dbReference>
<feature type="binding site" evidence="9">
    <location>
        <position position="383"/>
    </location>
    <ligand>
        <name>GMP</name>
        <dbReference type="ChEBI" id="CHEBI:58115"/>
    </ligand>
</feature>
<organism evidence="12">
    <name type="scientific">uncultured bacterium</name>
    <name type="common">gcode 4</name>
    <dbReference type="NCBI Taxonomy" id="1234023"/>
    <lineage>
        <taxon>Bacteria</taxon>
        <taxon>environmental samples</taxon>
    </lineage>
</organism>
<dbReference type="EC" id="6.5.1.-" evidence="11"/>
<feature type="binding site" evidence="9">
    <location>
        <position position="477"/>
    </location>
    <ligand>
        <name>GMP</name>
        <dbReference type="ChEBI" id="CHEBI:58115"/>
    </ligand>
</feature>
<feature type="binding site" evidence="9">
    <location>
        <begin position="376"/>
        <end position="379"/>
    </location>
    <ligand>
        <name>GMP</name>
        <dbReference type="ChEBI" id="CHEBI:58115"/>
    </ligand>
</feature>
<dbReference type="EMBL" id="AMFJ01000487">
    <property type="protein sequence ID" value="EKE27395.1"/>
    <property type="molecule type" value="Genomic_DNA"/>
</dbReference>
<evidence type="ECO:0000313" key="12">
    <source>
        <dbReference type="EMBL" id="EKE27395.1"/>
    </source>
</evidence>
<dbReference type="InterPro" id="IPR036025">
    <property type="entry name" value="RtcB-like_sf"/>
</dbReference>
<evidence type="ECO:0000256" key="6">
    <source>
        <dbReference type="ARBA" id="ARBA00023211"/>
    </source>
</evidence>
<reference evidence="12" key="1">
    <citation type="journal article" date="2012" name="Science">
        <title>Fermentation, hydrogen, and sulfur metabolism in multiple uncultivated bacterial phyla.</title>
        <authorList>
            <person name="Wrighton K.C."/>
            <person name="Thomas B.C."/>
            <person name="Sharon I."/>
            <person name="Miller C.S."/>
            <person name="Castelle C.J."/>
            <person name="VerBerkmoes N.C."/>
            <person name="Wilkins M.J."/>
            <person name="Hettich R.L."/>
            <person name="Lipton M.S."/>
            <person name="Williams K.H."/>
            <person name="Long P.E."/>
            <person name="Banfield J.F."/>
        </authorList>
    </citation>
    <scope>NUCLEOTIDE SEQUENCE [LARGE SCALE GENOMIC DNA]</scope>
</reference>
<evidence type="ECO:0000256" key="11">
    <source>
        <dbReference type="RuleBase" id="RU371113"/>
    </source>
</evidence>
<comment type="cofactor">
    <cofactor evidence="10 11">
        <name>Mn(2+)</name>
        <dbReference type="ChEBI" id="CHEBI:29035"/>
    </cofactor>
    <text evidence="10 11">Binds 2 manganese ions per subunit.</text>
</comment>
<proteinExistence type="inferred from homology"/>
<dbReference type="InterPro" id="IPR001233">
    <property type="entry name" value="RtcB"/>
</dbReference>
<keyword evidence="5 9" id="KW-0342">GTP-binding</keyword>
<keyword evidence="3 9" id="KW-0547">Nucleotide-binding</keyword>
<evidence type="ECO:0000256" key="9">
    <source>
        <dbReference type="PIRSR" id="PIRSR601233-2"/>
    </source>
</evidence>
<dbReference type="GO" id="GO:0005525">
    <property type="term" value="F:GTP binding"/>
    <property type="evidence" value="ECO:0007669"/>
    <property type="project" value="UniProtKB-KW"/>
</dbReference>
<dbReference type="GO" id="GO:0006396">
    <property type="term" value="P:RNA processing"/>
    <property type="evidence" value="ECO:0007669"/>
    <property type="project" value="InterPro"/>
</dbReference>
<feature type="active site" description="GMP-histidine intermediate" evidence="8">
    <location>
        <position position="401"/>
    </location>
</feature>
<dbReference type="AlphaFoldDB" id="K2GVN0"/>
<comment type="catalytic activity">
    <reaction evidence="7">
        <text>a 3'-end 3'-phospho-ribonucleotide-RNA + a 5'-end dephospho-ribonucleoside-RNA + GTP = a ribonucleotidyl-ribonucleotide-RNA + GMP + diphosphate</text>
        <dbReference type="Rhea" id="RHEA:68076"/>
        <dbReference type="Rhea" id="RHEA-COMP:10463"/>
        <dbReference type="Rhea" id="RHEA-COMP:13936"/>
        <dbReference type="Rhea" id="RHEA-COMP:17355"/>
        <dbReference type="ChEBI" id="CHEBI:33019"/>
        <dbReference type="ChEBI" id="CHEBI:37565"/>
        <dbReference type="ChEBI" id="CHEBI:58115"/>
        <dbReference type="ChEBI" id="CHEBI:83062"/>
        <dbReference type="ChEBI" id="CHEBI:138284"/>
        <dbReference type="ChEBI" id="CHEBI:173118"/>
        <dbReference type="EC" id="6.5.1.8"/>
    </reaction>
</comment>
<keyword evidence="6 10" id="KW-0464">Manganese</keyword>
<dbReference type="SUPFAM" id="SSF103365">
    <property type="entry name" value="Hypothetical protein PH1602"/>
    <property type="match status" value="1"/>
</dbReference>
<keyword evidence="1 11" id="KW-0436">Ligase</keyword>
<evidence type="ECO:0000256" key="2">
    <source>
        <dbReference type="ARBA" id="ARBA00022723"/>
    </source>
</evidence>
<gene>
    <name evidence="11" type="primary">rtcB</name>
    <name evidence="12" type="ORF">ACD_3C00213G0004</name>
</gene>
<dbReference type="PANTHER" id="PTHR11118:SF1">
    <property type="entry name" value="RNA-SPLICING LIGASE RTCB HOMOLOG"/>
    <property type="match status" value="1"/>
</dbReference>
<feature type="binding site" evidence="9">
    <location>
        <begin position="326"/>
        <end position="327"/>
    </location>
    <ligand>
        <name>GMP</name>
        <dbReference type="ChEBI" id="CHEBI:58115"/>
    </ligand>
</feature>
<comment type="subunit">
    <text evidence="11">Monomer.</text>
</comment>
<keyword evidence="2 10" id="KW-0479">Metal-binding</keyword>
<dbReference type="GO" id="GO:0170057">
    <property type="term" value="F:RNA ligase (GTP) activity"/>
    <property type="evidence" value="ECO:0007669"/>
    <property type="project" value="UniProtKB-EC"/>
</dbReference>
<evidence type="ECO:0000256" key="4">
    <source>
        <dbReference type="ARBA" id="ARBA00022800"/>
    </source>
</evidence>
<feature type="binding site" evidence="9">
    <location>
        <begin position="204"/>
        <end position="208"/>
    </location>
    <ligand>
        <name>GMP</name>
        <dbReference type="ChEBI" id="CHEBI:58115"/>
    </ligand>
</feature>
<comment type="similarity">
    <text evidence="11">Belongs to the RtcB family.</text>
</comment>
<keyword evidence="4" id="KW-0692">RNA repair</keyword>
<evidence type="ECO:0000256" key="7">
    <source>
        <dbReference type="ARBA" id="ARBA00047746"/>
    </source>
</evidence>
<dbReference type="Pfam" id="PF01139">
    <property type="entry name" value="RtcB"/>
    <property type="match status" value="1"/>
</dbReference>
<evidence type="ECO:0000256" key="8">
    <source>
        <dbReference type="PIRSR" id="PIRSR601233-1"/>
    </source>
</evidence>
<feature type="binding site" evidence="10">
    <location>
        <position position="97"/>
    </location>
    <ligand>
        <name>Mn(2+)</name>
        <dbReference type="ChEBI" id="CHEBI:29035"/>
        <label>1</label>
    </ligand>
</feature>
<sequence>MERNKLLQLSKYLWEFPKDSRFDMRVPARIYASEKMLDDIFKDKSLDQLVNLTTLSWINRYSIVMPDAHEWYGSPIWWVFATRVPDWIISPGAVWYDINCWVRLLLSTCDADEISHKIKGLAQDMQFTVPSWVWKWHKLKISINELNDILRGWVKYLAKKWFATSEDVENCESNWSLPDANPDKISEHAKLRWLDQEWTLGSGNHFLEVQKVEKIFDDRIANIFWIRENQVVIMVHTWSRWLGHQVATDYVRIMLQSQSKYWIELVDRELACLPFSSPEWQDYFAAMSGAANFAWANRQMITYLIRQSWERVIGKWELRLLYDVAHNICKIETHQDEKGHNIELLVHRKWATRSFPPHHVNIPARYMTSWQPVLIPWSMWTSSFILSWWENSSDSFYSACHWAWRSKSRHQAIREYSWRQIIDELRARWIVVECSSMRWIAEEAPWAYKDIEDVIEIVDWAWLAKKVAQLKPIAVIKGE</sequence>
<protein>
    <recommendedName>
        <fullName evidence="11">tRNA-splicing ligase RtcB</fullName>
        <ecNumber evidence="11">6.5.1.-</ecNumber>
    </recommendedName>
</protein>
<feature type="binding site" evidence="10">
    <location>
        <position position="326"/>
    </location>
    <ligand>
        <name>Mn(2+)</name>
        <dbReference type="ChEBI" id="CHEBI:29035"/>
        <label>2</label>
    </ligand>
</feature>
<feature type="binding site" evidence="10">
    <location>
        <position position="236"/>
    </location>
    <ligand>
        <name>Mn(2+)</name>
        <dbReference type="ChEBI" id="CHEBI:29035"/>
        <label>2</label>
    </ligand>
</feature>
<comment type="caution">
    <text evidence="12">The sequence shown here is derived from an EMBL/GenBank/DDBJ whole genome shotgun (WGS) entry which is preliminary data.</text>
</comment>